<sequence>MASKAPKAPYTPIPKGEALTIVLAAYVPALLLCLYGRLPESVASFYAAHPVELIAGTFYLPMLGIMYLHPRSPLRLAIIPIVALGYFAYRTAVPRFIANRSRASFPEGPFYLLFLTAVDALVLRRIYLGQDGKEKSERLVSRESTKTKANAQDTSGILSWRALGWAHKVVFSYRAIGLPKQTPNIPKWSNKDPSYVPSRTAFLVRRGLAVVGAFLVIDFLSQQPKPDPEDFSAEKALLFPPAHTLNGATIGTRIFSTVLWWTILRLNIGLFYNLFSWFGVATFLTKPADWPPYFGSVFDSYNLRRFWSVFWHTGLRNPLSSTANFFAYDVLRLPKGSLFGRYTSAYLTFALSGFVHTLMDNTAGIPLARNTAWKLFVTQAVGITIEDFVESTYHRVAGPSNSKSTALWKKAIGFVWVLAWMSWTTPSWSYQNMTHDGEPLYPFSAFASFKALTAKAS</sequence>
<evidence type="ECO:0000256" key="1">
    <source>
        <dbReference type="ARBA" id="ARBA00004141"/>
    </source>
</evidence>
<dbReference type="InterPro" id="IPR032805">
    <property type="entry name" value="Wax_synthase_dom"/>
</dbReference>
<gene>
    <name evidence="9" type="ORF">CC84DRAFT_187614</name>
</gene>
<feature type="transmembrane region" description="Helical" evidence="7">
    <location>
        <begin position="45"/>
        <end position="67"/>
    </location>
</feature>
<dbReference type="GO" id="GO:0016020">
    <property type="term" value="C:membrane"/>
    <property type="evidence" value="ECO:0007669"/>
    <property type="project" value="UniProtKB-SubCell"/>
</dbReference>
<dbReference type="InterPro" id="IPR044851">
    <property type="entry name" value="Wax_synthase"/>
</dbReference>
<dbReference type="GO" id="GO:0008374">
    <property type="term" value="F:O-acyltransferase activity"/>
    <property type="evidence" value="ECO:0007669"/>
    <property type="project" value="InterPro"/>
</dbReference>
<keyword evidence="5 7" id="KW-1133">Transmembrane helix</keyword>
<dbReference type="GeneID" id="28769005"/>
<dbReference type="PANTHER" id="PTHR31595:SF60">
    <property type="entry name" value="BIOSYNTHESIS PROTEIN (TRI7), PUTATIVE (AFU_ORTHOLOGUE AFUA_8G05970)-RELATED"/>
    <property type="match status" value="1"/>
</dbReference>
<organism evidence="9 10">
    <name type="scientific">Paraphaeosphaeria sporulosa</name>
    <dbReference type="NCBI Taxonomy" id="1460663"/>
    <lineage>
        <taxon>Eukaryota</taxon>
        <taxon>Fungi</taxon>
        <taxon>Dikarya</taxon>
        <taxon>Ascomycota</taxon>
        <taxon>Pezizomycotina</taxon>
        <taxon>Dothideomycetes</taxon>
        <taxon>Pleosporomycetidae</taxon>
        <taxon>Pleosporales</taxon>
        <taxon>Massarineae</taxon>
        <taxon>Didymosphaeriaceae</taxon>
        <taxon>Paraphaeosphaeria</taxon>
    </lineage>
</organism>
<evidence type="ECO:0000313" key="10">
    <source>
        <dbReference type="Proteomes" id="UP000077069"/>
    </source>
</evidence>
<evidence type="ECO:0000256" key="3">
    <source>
        <dbReference type="ARBA" id="ARBA00022679"/>
    </source>
</evidence>
<evidence type="ECO:0000256" key="5">
    <source>
        <dbReference type="ARBA" id="ARBA00022989"/>
    </source>
</evidence>
<dbReference type="RefSeq" id="XP_018031718.1">
    <property type="nucleotide sequence ID" value="XM_018185519.1"/>
</dbReference>
<keyword evidence="6 7" id="KW-0472">Membrane</keyword>
<feature type="transmembrane region" description="Helical" evidence="7">
    <location>
        <begin position="110"/>
        <end position="128"/>
    </location>
</feature>
<protein>
    <recommendedName>
        <fullName evidence="8">Wax synthase domain-containing protein</fullName>
    </recommendedName>
</protein>
<comment type="subcellular location">
    <subcellularLocation>
        <location evidence="1">Membrane</location>
        <topology evidence="1">Multi-pass membrane protein</topology>
    </subcellularLocation>
</comment>
<dbReference type="GO" id="GO:0006629">
    <property type="term" value="P:lipid metabolic process"/>
    <property type="evidence" value="ECO:0007669"/>
    <property type="project" value="InterPro"/>
</dbReference>
<dbReference type="PANTHER" id="PTHR31595">
    <property type="entry name" value="LONG-CHAIN-ALCOHOL O-FATTY-ACYLTRANSFERASE 3-RELATED"/>
    <property type="match status" value="1"/>
</dbReference>
<comment type="similarity">
    <text evidence="2">Belongs to the wax synthase family.</text>
</comment>
<dbReference type="Pfam" id="PF13813">
    <property type="entry name" value="MBOAT_2"/>
    <property type="match status" value="1"/>
</dbReference>
<evidence type="ECO:0000256" key="4">
    <source>
        <dbReference type="ARBA" id="ARBA00022692"/>
    </source>
</evidence>
<feature type="transmembrane region" description="Helical" evidence="7">
    <location>
        <begin position="18"/>
        <end position="38"/>
    </location>
</feature>
<feature type="transmembrane region" description="Helical" evidence="7">
    <location>
        <begin position="73"/>
        <end position="89"/>
    </location>
</feature>
<evidence type="ECO:0000259" key="8">
    <source>
        <dbReference type="Pfam" id="PF13813"/>
    </source>
</evidence>
<dbReference type="AlphaFoldDB" id="A0A177C141"/>
<feature type="domain" description="Wax synthase" evidence="8">
    <location>
        <begin position="290"/>
        <end position="377"/>
    </location>
</feature>
<keyword evidence="4 7" id="KW-0812">Transmembrane</keyword>
<evidence type="ECO:0000256" key="2">
    <source>
        <dbReference type="ARBA" id="ARBA00007282"/>
    </source>
</evidence>
<reference evidence="9 10" key="1">
    <citation type="submission" date="2016-05" db="EMBL/GenBank/DDBJ databases">
        <title>Comparative analysis of secretome profiles of manganese(II)-oxidizing ascomycete fungi.</title>
        <authorList>
            <consortium name="DOE Joint Genome Institute"/>
            <person name="Zeiner C.A."/>
            <person name="Purvine S.O."/>
            <person name="Zink E.M."/>
            <person name="Wu S."/>
            <person name="Pasa-Tolic L."/>
            <person name="Chaput D.L."/>
            <person name="Haridas S."/>
            <person name="Grigoriev I.V."/>
            <person name="Santelli C.M."/>
            <person name="Hansel C.M."/>
        </authorList>
    </citation>
    <scope>NUCLEOTIDE SEQUENCE [LARGE SCALE GENOMIC DNA]</scope>
    <source>
        <strain evidence="9 10">AP3s5-JAC2a</strain>
    </source>
</reference>
<accession>A0A177C141</accession>
<dbReference type="OrthoDB" id="1077582at2759"/>
<dbReference type="InParanoid" id="A0A177C141"/>
<name>A0A177C141_9PLEO</name>
<dbReference type="Proteomes" id="UP000077069">
    <property type="component" value="Unassembled WGS sequence"/>
</dbReference>
<evidence type="ECO:0000256" key="7">
    <source>
        <dbReference type="SAM" id="Phobius"/>
    </source>
</evidence>
<proteinExistence type="inferred from homology"/>
<evidence type="ECO:0000256" key="6">
    <source>
        <dbReference type="ARBA" id="ARBA00023136"/>
    </source>
</evidence>
<evidence type="ECO:0000313" key="9">
    <source>
        <dbReference type="EMBL" id="OAG01353.1"/>
    </source>
</evidence>
<keyword evidence="3" id="KW-0808">Transferase</keyword>
<dbReference type="EMBL" id="KV441557">
    <property type="protein sequence ID" value="OAG01353.1"/>
    <property type="molecule type" value="Genomic_DNA"/>
</dbReference>
<keyword evidence="10" id="KW-1185">Reference proteome</keyword>